<evidence type="ECO:0000313" key="1">
    <source>
        <dbReference type="EMBL" id="SPE19213.1"/>
    </source>
</evidence>
<dbReference type="Pfam" id="PF10129">
    <property type="entry name" value="OpgC_C"/>
    <property type="match status" value="1"/>
</dbReference>
<dbReference type="AlphaFoldDB" id="A0A2N9L7W5"/>
<evidence type="ECO:0000313" key="2">
    <source>
        <dbReference type="Proteomes" id="UP000239735"/>
    </source>
</evidence>
<reference evidence="2" key="1">
    <citation type="submission" date="2018-02" db="EMBL/GenBank/DDBJ databases">
        <authorList>
            <person name="Hausmann B."/>
        </authorList>
    </citation>
    <scope>NUCLEOTIDE SEQUENCE [LARGE SCALE GENOMIC DNA]</scope>
    <source>
        <strain evidence="2">Peat soil MAG SbA5</strain>
    </source>
</reference>
<sequence length="88" mass="10279">MQPTRPERRPELDALRGLFLVWMTLTHLPTHFSDLMNNPFGFFHRRRGSSLFRRCWWAGLRFAKRTRMRPESASACGSVHSKSTAITC</sequence>
<organism evidence="1 2">
    <name type="scientific">Candidatus Sulfuritelmatomonas gaucii</name>
    <dbReference type="NCBI Taxonomy" id="2043161"/>
    <lineage>
        <taxon>Bacteria</taxon>
        <taxon>Pseudomonadati</taxon>
        <taxon>Acidobacteriota</taxon>
        <taxon>Terriglobia</taxon>
        <taxon>Terriglobales</taxon>
        <taxon>Acidobacteriaceae</taxon>
        <taxon>Candidatus Sulfuritelmatomonas</taxon>
    </lineage>
</organism>
<name>A0A2N9L7W5_9BACT</name>
<accession>A0A2N9L7W5</accession>
<protein>
    <submittedName>
        <fullName evidence="1">Uncharacterized protein</fullName>
    </submittedName>
</protein>
<dbReference type="EMBL" id="OKRB01000078">
    <property type="protein sequence ID" value="SPE19213.1"/>
    <property type="molecule type" value="Genomic_DNA"/>
</dbReference>
<gene>
    <name evidence="1" type="ORF">SBA5_220059</name>
</gene>
<dbReference type="Proteomes" id="UP000239735">
    <property type="component" value="Unassembled WGS sequence"/>
</dbReference>
<dbReference type="InterPro" id="IPR014550">
    <property type="entry name" value="UCP028704_OpgC"/>
</dbReference>
<proteinExistence type="predicted"/>